<evidence type="ECO:0000256" key="4">
    <source>
        <dbReference type="ARBA" id="ARBA00022692"/>
    </source>
</evidence>
<keyword evidence="4 8" id="KW-0812">Transmembrane</keyword>
<evidence type="ECO:0000256" key="5">
    <source>
        <dbReference type="ARBA" id="ARBA00022989"/>
    </source>
</evidence>
<feature type="transmembrane region" description="Helical" evidence="8">
    <location>
        <begin position="422"/>
        <end position="442"/>
    </location>
</feature>
<feature type="transmembrane region" description="Helical" evidence="8">
    <location>
        <begin position="229"/>
        <end position="247"/>
    </location>
</feature>
<name>A0A060SYI4_BLAAD</name>
<accession>A0A060SYI4</accession>
<feature type="transmembrane region" description="Helical" evidence="8">
    <location>
        <begin position="202"/>
        <end position="220"/>
    </location>
</feature>
<evidence type="ECO:0000256" key="8">
    <source>
        <dbReference type="SAM" id="Phobius"/>
    </source>
</evidence>
<reference evidence="9" key="2">
    <citation type="submission" date="2014-06" db="EMBL/GenBank/DDBJ databases">
        <title>The complete genome of Blastobotrys (Arxula) adeninivorans LS3 - a yeast of biotechnological interest.</title>
        <authorList>
            <person name="Kunze G."/>
            <person name="Gaillardin C."/>
            <person name="Czernicka M."/>
            <person name="Durrens P."/>
            <person name="Martin T."/>
            <person name="Boer E."/>
            <person name="Gabaldon T."/>
            <person name="Cruz J."/>
            <person name="Talla E."/>
            <person name="Marck C."/>
            <person name="Goffeau A."/>
            <person name="Barbe V."/>
            <person name="Baret P."/>
            <person name="Baronian K."/>
            <person name="Beier S."/>
            <person name="Bleykasten C."/>
            <person name="Bode R."/>
            <person name="Casaregola S."/>
            <person name="Despons L."/>
            <person name="Fairhead C."/>
            <person name="Giersberg M."/>
            <person name="Gierski P."/>
            <person name="Hahnel U."/>
            <person name="Hartmann A."/>
            <person name="Jankowska D."/>
            <person name="Jubin C."/>
            <person name="Jung P."/>
            <person name="Lafontaine I."/>
            <person name="Leh-Louis V."/>
            <person name="Lemaire M."/>
            <person name="Marcet-Houben M."/>
            <person name="Mascher M."/>
            <person name="Morel G."/>
            <person name="Richard G.-F."/>
            <person name="Riechen J."/>
            <person name="Sacerdot C."/>
            <person name="Sarkar A."/>
            <person name="Savel G."/>
            <person name="Schacherer J."/>
            <person name="Sherman D."/>
            <person name="Straub M.-L."/>
            <person name="Stein N."/>
            <person name="Thierry A."/>
            <person name="Trautwein-Schult A."/>
            <person name="Westhof E."/>
            <person name="Worch S."/>
            <person name="Dujon B."/>
            <person name="Souciet J.-L."/>
            <person name="Wincker P."/>
            <person name="Scholz U."/>
            <person name="Neuveglise N."/>
        </authorList>
    </citation>
    <scope>NUCLEOTIDE SEQUENCE</scope>
    <source>
        <strain evidence="9">LS3</strain>
    </source>
</reference>
<dbReference type="FunFam" id="1.20.1250.20:FF:000284">
    <property type="entry name" value="Siderophore iron transporter mirB"/>
    <property type="match status" value="1"/>
</dbReference>
<feature type="transmembrane region" description="Helical" evidence="8">
    <location>
        <begin position="316"/>
        <end position="337"/>
    </location>
</feature>
<reference evidence="9" key="1">
    <citation type="submission" date="2014-02" db="EMBL/GenBank/DDBJ databases">
        <authorList>
            <person name="Genoscope - CEA"/>
        </authorList>
    </citation>
    <scope>NUCLEOTIDE SEQUENCE</scope>
    <source>
        <strain evidence="9">LS3</strain>
    </source>
</reference>
<keyword evidence="6 8" id="KW-0472">Membrane</keyword>
<evidence type="ECO:0000313" key="9">
    <source>
        <dbReference type="EMBL" id="CDP33758.1"/>
    </source>
</evidence>
<dbReference type="PhylomeDB" id="A0A060SYI4"/>
<feature type="compositionally biased region" description="Basic and acidic residues" evidence="7">
    <location>
        <begin position="51"/>
        <end position="72"/>
    </location>
</feature>
<dbReference type="SUPFAM" id="SSF103473">
    <property type="entry name" value="MFS general substrate transporter"/>
    <property type="match status" value="2"/>
</dbReference>
<dbReference type="GO" id="GO:0022857">
    <property type="term" value="F:transmembrane transporter activity"/>
    <property type="evidence" value="ECO:0007669"/>
    <property type="project" value="InterPro"/>
</dbReference>
<feature type="transmembrane region" description="Helical" evidence="8">
    <location>
        <begin position="518"/>
        <end position="541"/>
    </location>
</feature>
<dbReference type="InterPro" id="IPR036259">
    <property type="entry name" value="MFS_trans_sf"/>
</dbReference>
<keyword evidence="5 8" id="KW-1133">Transmembrane helix</keyword>
<comment type="similarity">
    <text evidence="2">Belongs to the major facilitator superfamily.</text>
</comment>
<feature type="transmembrane region" description="Helical" evidence="8">
    <location>
        <begin position="105"/>
        <end position="122"/>
    </location>
</feature>
<feature type="transmembrane region" description="Helical" evidence="8">
    <location>
        <begin position="259"/>
        <end position="283"/>
    </location>
</feature>
<feature type="transmembrane region" description="Helical" evidence="8">
    <location>
        <begin position="454"/>
        <end position="472"/>
    </location>
</feature>
<dbReference type="EMBL" id="HG937691">
    <property type="protein sequence ID" value="CDP33758.1"/>
    <property type="molecule type" value="Genomic_DNA"/>
</dbReference>
<dbReference type="GO" id="GO:0005886">
    <property type="term" value="C:plasma membrane"/>
    <property type="evidence" value="ECO:0007669"/>
    <property type="project" value="TreeGrafter"/>
</dbReference>
<feature type="region of interest" description="Disordered" evidence="7">
    <location>
        <begin position="50"/>
        <end position="78"/>
    </location>
</feature>
<dbReference type="Pfam" id="PF07690">
    <property type="entry name" value="MFS_1"/>
    <property type="match status" value="1"/>
</dbReference>
<evidence type="ECO:0000256" key="1">
    <source>
        <dbReference type="ARBA" id="ARBA00004141"/>
    </source>
</evidence>
<gene>
    <name evidence="9" type="ORF">GNLVRS02_ARAD1A16852g</name>
</gene>
<feature type="transmembrane region" description="Helical" evidence="8">
    <location>
        <begin position="142"/>
        <end position="161"/>
    </location>
</feature>
<feature type="transmembrane region" description="Helical" evidence="8">
    <location>
        <begin position="343"/>
        <end position="365"/>
    </location>
</feature>
<proteinExistence type="inferred from homology"/>
<comment type="subcellular location">
    <subcellularLocation>
        <location evidence="1">Membrane</location>
        <topology evidence="1">Multi-pass membrane protein</topology>
    </subcellularLocation>
</comment>
<dbReference type="Gene3D" id="1.20.1250.20">
    <property type="entry name" value="MFS general substrate transporter like domains"/>
    <property type="match status" value="2"/>
</dbReference>
<sequence>MSTVQFRPIRWSMPLANPCIKMWKGLDRPFSCCTVMKLLSKALGQTTALDQTDRVHQQESVDPQLDEKKEDLGASDSGSDLVNENYQLGVRSAEAALAVWTKKQLICTYILMWIIQFLLAFSQGISTTLTPYVTSSFQEHSLTAVTSIMSGLIGGLVKLPYAKLMDVWGRPQSFALMVALLTVGIIMMAGCNNVQTYCAAQVFYWVGYDGILFTITIFVADTSSLRNRAFWIAFTASPSIATVWAYGPATESILNTIGWRWGFGIWAIILPIVCSPLFGIFYYNQSIAYKRGIVARHTSDRTWIQSIIYWGKEFDVIGLILLAGGLALFLLAFSLYSYQADQWRSPLTICFFIFGGLLVIAFCMYERFLAPVSFIPWHLMKNRTVIFTYTMVASLYMAWYIWDSYFYSMLVVVFSTSVTVATYITNIYTVGSCFWAVVMGVVIRYNGRIKWHSFVFGVPITILGVGLMIHFRQPDQDVSYLAMCMIFIAFGGGTLVICEQITVMAVSEHQNIPAVLSVESMISSVGGSIGSAIAAAMWTGIFPEKLHKYLPADADFASIYGDITVQQSFPKTSDTRIAIDKAYGDTQKYMLILATCMYAITWVSVLLWEDIDVKKIKSRGLF</sequence>
<keyword evidence="3" id="KW-0813">Transport</keyword>
<feature type="transmembrane region" description="Helical" evidence="8">
    <location>
        <begin position="173"/>
        <end position="190"/>
    </location>
</feature>
<dbReference type="PANTHER" id="PTHR23501">
    <property type="entry name" value="MAJOR FACILITATOR SUPERFAMILY"/>
    <property type="match status" value="1"/>
</dbReference>
<dbReference type="PANTHER" id="PTHR23501:SF3">
    <property type="entry name" value="MAJOR FACILITATOR SUPERFAMILY (MFS) PROFILE DOMAIN-CONTAINING PROTEIN"/>
    <property type="match status" value="1"/>
</dbReference>
<evidence type="ECO:0000256" key="7">
    <source>
        <dbReference type="SAM" id="MobiDB-lite"/>
    </source>
</evidence>
<feature type="transmembrane region" description="Helical" evidence="8">
    <location>
        <begin position="589"/>
        <end position="608"/>
    </location>
</feature>
<dbReference type="AlphaFoldDB" id="A0A060SYI4"/>
<evidence type="ECO:0000256" key="2">
    <source>
        <dbReference type="ARBA" id="ARBA00008335"/>
    </source>
</evidence>
<dbReference type="InterPro" id="IPR011701">
    <property type="entry name" value="MFS"/>
</dbReference>
<evidence type="ECO:0000256" key="3">
    <source>
        <dbReference type="ARBA" id="ARBA00022448"/>
    </source>
</evidence>
<organism evidence="9">
    <name type="scientific">Blastobotrys adeninivorans</name>
    <name type="common">Yeast</name>
    <name type="synonym">Arxula adeninivorans</name>
    <dbReference type="NCBI Taxonomy" id="409370"/>
    <lineage>
        <taxon>Eukaryota</taxon>
        <taxon>Fungi</taxon>
        <taxon>Dikarya</taxon>
        <taxon>Ascomycota</taxon>
        <taxon>Saccharomycotina</taxon>
        <taxon>Dipodascomycetes</taxon>
        <taxon>Dipodascales</taxon>
        <taxon>Trichomonascaceae</taxon>
        <taxon>Blastobotrys</taxon>
    </lineage>
</organism>
<feature type="transmembrane region" description="Helical" evidence="8">
    <location>
        <begin position="478"/>
        <end position="498"/>
    </location>
</feature>
<evidence type="ECO:0000256" key="6">
    <source>
        <dbReference type="ARBA" id="ARBA00023136"/>
    </source>
</evidence>
<feature type="transmembrane region" description="Helical" evidence="8">
    <location>
        <begin position="385"/>
        <end position="402"/>
    </location>
</feature>
<protein>
    <submittedName>
        <fullName evidence="9">ARAD1A16852p</fullName>
    </submittedName>
</protein>